<dbReference type="PROSITE" id="PS01124">
    <property type="entry name" value="HTH_ARAC_FAMILY_2"/>
    <property type="match status" value="1"/>
</dbReference>
<protein>
    <submittedName>
        <fullName evidence="5">Helix-turn-helix transcriptional regulator</fullName>
    </submittedName>
</protein>
<feature type="domain" description="HTH araC/xylS-type" evidence="4">
    <location>
        <begin position="163"/>
        <end position="260"/>
    </location>
</feature>
<gene>
    <name evidence="5" type="ORF">K7472_03945</name>
</gene>
<dbReference type="SUPFAM" id="SSF51182">
    <property type="entry name" value="RmlC-like cupins"/>
    <property type="match status" value="1"/>
</dbReference>
<dbReference type="EMBL" id="JAINVZ010000002">
    <property type="protein sequence ID" value="MBY8883994.1"/>
    <property type="molecule type" value="Genomic_DNA"/>
</dbReference>
<dbReference type="Pfam" id="PF02311">
    <property type="entry name" value="AraC_binding"/>
    <property type="match status" value="1"/>
</dbReference>
<name>A0ABS7QQC0_9ACTN</name>
<dbReference type="Gene3D" id="2.60.120.10">
    <property type="entry name" value="Jelly Rolls"/>
    <property type="match status" value="1"/>
</dbReference>
<dbReference type="Pfam" id="PF12833">
    <property type="entry name" value="HTH_18"/>
    <property type="match status" value="1"/>
</dbReference>
<dbReference type="CDD" id="cd06124">
    <property type="entry name" value="cupin_NimR-like_N"/>
    <property type="match status" value="1"/>
</dbReference>
<dbReference type="PROSITE" id="PS00041">
    <property type="entry name" value="HTH_ARAC_FAMILY_1"/>
    <property type="match status" value="1"/>
</dbReference>
<dbReference type="InterPro" id="IPR018060">
    <property type="entry name" value="HTH_AraC"/>
</dbReference>
<dbReference type="InterPro" id="IPR011051">
    <property type="entry name" value="RmlC_Cupin_sf"/>
</dbReference>
<evidence type="ECO:0000313" key="5">
    <source>
        <dbReference type="EMBL" id="MBY8883994.1"/>
    </source>
</evidence>
<dbReference type="Proteomes" id="UP001198565">
    <property type="component" value="Unassembled WGS sequence"/>
</dbReference>
<dbReference type="InterPro" id="IPR020449">
    <property type="entry name" value="Tscrpt_reg_AraC-type_HTH"/>
</dbReference>
<dbReference type="PANTHER" id="PTHR11019:SF199">
    <property type="entry name" value="HTH-TYPE TRANSCRIPTIONAL REGULATOR NIMR"/>
    <property type="match status" value="1"/>
</dbReference>
<evidence type="ECO:0000256" key="2">
    <source>
        <dbReference type="ARBA" id="ARBA00023125"/>
    </source>
</evidence>
<organism evidence="5 6">
    <name type="scientific">Streptantibioticus parmotrematis</name>
    <dbReference type="NCBI Taxonomy" id="2873249"/>
    <lineage>
        <taxon>Bacteria</taxon>
        <taxon>Bacillati</taxon>
        <taxon>Actinomycetota</taxon>
        <taxon>Actinomycetes</taxon>
        <taxon>Kitasatosporales</taxon>
        <taxon>Streptomycetaceae</taxon>
        <taxon>Streptantibioticus</taxon>
    </lineage>
</organism>
<evidence type="ECO:0000313" key="6">
    <source>
        <dbReference type="Proteomes" id="UP001198565"/>
    </source>
</evidence>
<evidence type="ECO:0000256" key="1">
    <source>
        <dbReference type="ARBA" id="ARBA00023015"/>
    </source>
</evidence>
<keyword evidence="2" id="KW-0238">DNA-binding</keyword>
<dbReference type="SUPFAM" id="SSF46689">
    <property type="entry name" value="Homeodomain-like"/>
    <property type="match status" value="1"/>
</dbReference>
<dbReference type="InterPro" id="IPR003313">
    <property type="entry name" value="AraC-bd"/>
</dbReference>
<dbReference type="InterPro" id="IPR014710">
    <property type="entry name" value="RmlC-like_jellyroll"/>
</dbReference>
<reference evidence="5 6" key="1">
    <citation type="submission" date="2021-08" db="EMBL/GenBank/DDBJ databases">
        <title>Streptomyces sp. PTM05 isolated from lichen.</title>
        <authorList>
            <person name="Somphong A."/>
            <person name="Phongsopitanun W."/>
            <person name="Tanasupawat S."/>
        </authorList>
    </citation>
    <scope>NUCLEOTIDE SEQUENCE [LARGE SCALE GENOMIC DNA]</scope>
    <source>
        <strain evidence="5 6">Ptm05</strain>
    </source>
</reference>
<dbReference type="Gene3D" id="1.10.10.60">
    <property type="entry name" value="Homeodomain-like"/>
    <property type="match status" value="1"/>
</dbReference>
<evidence type="ECO:0000256" key="3">
    <source>
        <dbReference type="ARBA" id="ARBA00023163"/>
    </source>
</evidence>
<comment type="caution">
    <text evidence="5">The sequence shown here is derived from an EMBL/GenBank/DDBJ whole genome shotgun (WGS) entry which is preliminary data.</text>
</comment>
<accession>A0ABS7QQC0</accession>
<sequence length="260" mass="27372">MSREGQPPLHDPPVSPDAPPTSAIAVGAFALADGQWFEEHVHAHHQLAWSFKGVLTVRAAGSVWVLPPSMALWLPARTPHATGAAVATLSRSLYFPPARCPVRWSAPTVVAVSPLLRELICHLADGSVGEAARARAEGVVFDQLRPVSVTTVLAPMPDDPRARRVAEALRADPADGRTLAEWGTLVGASGRTLARAFVSGTGMAYGSWRARLRLQEAMPLLAAGAPVASVARRVGYASPSAFVAAFRRTVGVAPGAYFAP</sequence>
<dbReference type="PANTHER" id="PTHR11019">
    <property type="entry name" value="HTH-TYPE TRANSCRIPTIONAL REGULATOR NIMR"/>
    <property type="match status" value="1"/>
</dbReference>
<keyword evidence="1" id="KW-0805">Transcription regulation</keyword>
<dbReference type="SMART" id="SM00342">
    <property type="entry name" value="HTH_ARAC"/>
    <property type="match status" value="1"/>
</dbReference>
<dbReference type="InterPro" id="IPR018062">
    <property type="entry name" value="HTH_AraC-typ_CS"/>
</dbReference>
<evidence type="ECO:0000259" key="4">
    <source>
        <dbReference type="PROSITE" id="PS01124"/>
    </source>
</evidence>
<keyword evidence="3" id="KW-0804">Transcription</keyword>
<dbReference type="RefSeq" id="WP_222974362.1">
    <property type="nucleotide sequence ID" value="NZ_JAINVZ010000002.1"/>
</dbReference>
<keyword evidence="6" id="KW-1185">Reference proteome</keyword>
<proteinExistence type="predicted"/>
<dbReference type="InterPro" id="IPR009057">
    <property type="entry name" value="Homeodomain-like_sf"/>
</dbReference>
<dbReference type="PRINTS" id="PR00032">
    <property type="entry name" value="HTHARAC"/>
</dbReference>